<accession>A0A5J9U6I4</accession>
<feature type="compositionally biased region" description="Basic residues" evidence="7">
    <location>
        <begin position="109"/>
        <end position="123"/>
    </location>
</feature>
<evidence type="ECO:0000256" key="4">
    <source>
        <dbReference type="ARBA" id="ARBA00023163"/>
    </source>
</evidence>
<evidence type="ECO:0000256" key="3">
    <source>
        <dbReference type="ARBA" id="ARBA00023125"/>
    </source>
</evidence>
<dbReference type="EMBL" id="RWGY01000029">
    <property type="protein sequence ID" value="TVU18888.1"/>
    <property type="molecule type" value="Genomic_DNA"/>
</dbReference>
<dbReference type="GO" id="GO:0000976">
    <property type="term" value="F:transcription cis-regulatory region binding"/>
    <property type="evidence" value="ECO:0007669"/>
    <property type="project" value="TreeGrafter"/>
</dbReference>
<dbReference type="PROSITE" id="PS51032">
    <property type="entry name" value="AP2_ERF"/>
    <property type="match status" value="1"/>
</dbReference>
<evidence type="ECO:0000256" key="7">
    <source>
        <dbReference type="SAM" id="MobiDB-lite"/>
    </source>
</evidence>
<evidence type="ECO:0000313" key="9">
    <source>
        <dbReference type="EMBL" id="TVU18888.1"/>
    </source>
</evidence>
<feature type="compositionally biased region" description="Polar residues" evidence="7">
    <location>
        <begin position="218"/>
        <end position="228"/>
    </location>
</feature>
<feature type="region of interest" description="Disordered" evidence="7">
    <location>
        <begin position="218"/>
        <end position="269"/>
    </location>
</feature>
<dbReference type="GO" id="GO:0003700">
    <property type="term" value="F:DNA-binding transcription factor activity"/>
    <property type="evidence" value="ECO:0007669"/>
    <property type="project" value="InterPro"/>
</dbReference>
<evidence type="ECO:0000256" key="1">
    <source>
        <dbReference type="ARBA" id="ARBA00004123"/>
    </source>
</evidence>
<proteinExistence type="inferred from homology"/>
<keyword evidence="4" id="KW-0804">Transcription</keyword>
<dbReference type="OrthoDB" id="550883at2759"/>
<sequence length="400" mass="43914">MTVDQRQAMPAQMQQQQVQPLQPGRTYGAEASTMVRDSFRKIGGRALPTNEYALSVQQRHQEDAPRVASNLGKKRPRRSRDGPTSVKAVIERWAQLNQQLEHDPEATKRPRKAPAKGSKKGCMKGKGGPENTVCGFRGVRQRTWGKWVAEIREPNRVNRLWLGTFPTAEDAARAYDEAARAMYGAVARTNFPSEHASTSTRLAPTAVEGALQSVSCESTTTSNHSDIVSSHKPEVSDTLSSLNTASEVPVTLPREPKTESATLDQSDDGHLGVEAGACSGPGTSSVVDEEVFEPLEPIANLPQGNDEGFDIEEMLRMMEADPQNEGSWDQLQDVRANDGGAKAGLEEPFFIDGLDSSVLENMLQSEPEPEPWLMSEEPDMFLTGFENNPDFFENFLDGLN</sequence>
<comment type="subcellular location">
    <subcellularLocation>
        <location evidence="1">Nucleus</location>
    </subcellularLocation>
</comment>
<evidence type="ECO:0000256" key="6">
    <source>
        <dbReference type="ARBA" id="ARBA00024343"/>
    </source>
</evidence>
<dbReference type="PANTHER" id="PTHR31241:SF32">
    <property type="entry name" value="AP2_ERF DOMAIN-CONTAINING PROTEIN"/>
    <property type="match status" value="1"/>
</dbReference>
<comment type="similarity">
    <text evidence="6">Belongs to the AP2/ERF transcription factor family. ERF subfamily.</text>
</comment>
<evidence type="ECO:0000256" key="5">
    <source>
        <dbReference type="ARBA" id="ARBA00023242"/>
    </source>
</evidence>
<protein>
    <recommendedName>
        <fullName evidence="8">AP2/ERF domain-containing protein</fullName>
    </recommendedName>
</protein>
<reference evidence="9 10" key="1">
    <citation type="journal article" date="2019" name="Sci. Rep.">
        <title>A high-quality genome of Eragrostis curvula grass provides insights into Poaceae evolution and supports new strategies to enhance forage quality.</title>
        <authorList>
            <person name="Carballo J."/>
            <person name="Santos B.A.C.M."/>
            <person name="Zappacosta D."/>
            <person name="Garbus I."/>
            <person name="Selva J.P."/>
            <person name="Gallo C.A."/>
            <person name="Diaz A."/>
            <person name="Albertini E."/>
            <person name="Caccamo M."/>
            <person name="Echenique V."/>
        </authorList>
    </citation>
    <scope>NUCLEOTIDE SEQUENCE [LARGE SCALE GENOMIC DNA]</scope>
    <source>
        <strain evidence="10">cv. Victoria</strain>
        <tissue evidence="9">Leaf</tissue>
    </source>
</reference>
<dbReference type="CDD" id="cd00018">
    <property type="entry name" value="AP2"/>
    <property type="match status" value="1"/>
</dbReference>
<keyword evidence="10" id="KW-1185">Reference proteome</keyword>
<keyword evidence="3" id="KW-0238">DNA-binding</keyword>
<dbReference type="Pfam" id="PF00847">
    <property type="entry name" value="AP2"/>
    <property type="match status" value="1"/>
</dbReference>
<feature type="region of interest" description="Disordered" evidence="7">
    <location>
        <begin position="50"/>
        <end position="130"/>
    </location>
</feature>
<organism evidence="9 10">
    <name type="scientific">Eragrostis curvula</name>
    <name type="common">weeping love grass</name>
    <dbReference type="NCBI Taxonomy" id="38414"/>
    <lineage>
        <taxon>Eukaryota</taxon>
        <taxon>Viridiplantae</taxon>
        <taxon>Streptophyta</taxon>
        <taxon>Embryophyta</taxon>
        <taxon>Tracheophyta</taxon>
        <taxon>Spermatophyta</taxon>
        <taxon>Magnoliopsida</taxon>
        <taxon>Liliopsida</taxon>
        <taxon>Poales</taxon>
        <taxon>Poaceae</taxon>
        <taxon>PACMAD clade</taxon>
        <taxon>Chloridoideae</taxon>
        <taxon>Eragrostideae</taxon>
        <taxon>Eragrostidinae</taxon>
        <taxon>Eragrostis</taxon>
    </lineage>
</organism>
<dbReference type="PRINTS" id="PR00367">
    <property type="entry name" value="ETHRSPELEMNT"/>
</dbReference>
<feature type="domain" description="AP2/ERF" evidence="8">
    <location>
        <begin position="135"/>
        <end position="192"/>
    </location>
</feature>
<feature type="compositionally biased region" description="Low complexity" evidence="7">
    <location>
        <begin position="1"/>
        <end position="23"/>
    </location>
</feature>
<comment type="caution">
    <text evidence="9">The sequence shown here is derived from an EMBL/GenBank/DDBJ whole genome shotgun (WGS) entry which is preliminary data.</text>
</comment>
<dbReference type="Proteomes" id="UP000324897">
    <property type="component" value="Chromosome 7"/>
</dbReference>
<dbReference type="SMART" id="SM00380">
    <property type="entry name" value="AP2"/>
    <property type="match status" value="1"/>
</dbReference>
<dbReference type="AlphaFoldDB" id="A0A5J9U6I4"/>
<dbReference type="FunFam" id="3.30.730.10:FF:000001">
    <property type="entry name" value="Ethylene-responsive transcription factor 2"/>
    <property type="match status" value="1"/>
</dbReference>
<feature type="region of interest" description="Disordered" evidence="7">
    <location>
        <begin position="1"/>
        <end position="33"/>
    </location>
</feature>
<keyword evidence="2" id="KW-0805">Transcription regulation</keyword>
<gene>
    <name evidence="9" type="ORF">EJB05_35006</name>
</gene>
<feature type="compositionally biased region" description="Polar residues" evidence="7">
    <location>
        <begin position="237"/>
        <end position="246"/>
    </location>
</feature>
<evidence type="ECO:0000313" key="10">
    <source>
        <dbReference type="Proteomes" id="UP000324897"/>
    </source>
</evidence>
<dbReference type="InterPro" id="IPR016177">
    <property type="entry name" value="DNA-bd_dom_sf"/>
</dbReference>
<evidence type="ECO:0000256" key="2">
    <source>
        <dbReference type="ARBA" id="ARBA00023015"/>
    </source>
</evidence>
<dbReference type="Gene3D" id="3.30.730.10">
    <property type="entry name" value="AP2/ERF domain"/>
    <property type="match status" value="1"/>
</dbReference>
<dbReference type="PANTHER" id="PTHR31241">
    <property type="entry name" value="DEHYDRATION-RESPONSIVE ELEMENT-BINDING PROTEIN 2C"/>
    <property type="match status" value="1"/>
</dbReference>
<dbReference type="SUPFAM" id="SSF54171">
    <property type="entry name" value="DNA-binding domain"/>
    <property type="match status" value="1"/>
</dbReference>
<dbReference type="InterPro" id="IPR001471">
    <property type="entry name" value="AP2/ERF_dom"/>
</dbReference>
<dbReference type="GO" id="GO:0005634">
    <property type="term" value="C:nucleus"/>
    <property type="evidence" value="ECO:0007669"/>
    <property type="project" value="UniProtKB-SubCell"/>
</dbReference>
<evidence type="ECO:0000259" key="8">
    <source>
        <dbReference type="PROSITE" id="PS51032"/>
    </source>
</evidence>
<dbReference type="InterPro" id="IPR036955">
    <property type="entry name" value="AP2/ERF_dom_sf"/>
</dbReference>
<dbReference type="GO" id="GO:0045893">
    <property type="term" value="P:positive regulation of DNA-templated transcription"/>
    <property type="evidence" value="ECO:0007669"/>
    <property type="project" value="TreeGrafter"/>
</dbReference>
<name>A0A5J9U6I4_9POAL</name>
<dbReference type="Gramene" id="TVU18888">
    <property type="protein sequence ID" value="TVU18888"/>
    <property type="gene ID" value="EJB05_35006"/>
</dbReference>
<dbReference type="GO" id="GO:0006950">
    <property type="term" value="P:response to stress"/>
    <property type="evidence" value="ECO:0007669"/>
    <property type="project" value="TreeGrafter"/>
</dbReference>
<keyword evidence="5" id="KW-0539">Nucleus</keyword>